<sequence length="72" mass="8428">MNIEDLYTSYWSELCKFLHSRYGSGPPEPEDIAQTAFVKFASLENNDRVENPRAFIYRTASNLIVDYHRSPR</sequence>
<dbReference type="GO" id="GO:0006352">
    <property type="term" value="P:DNA-templated transcription initiation"/>
    <property type="evidence" value="ECO:0007669"/>
    <property type="project" value="InterPro"/>
</dbReference>
<name>A0A0F8YUR0_9ZZZZ</name>
<comment type="caution">
    <text evidence="2">The sequence shown here is derived from an EMBL/GenBank/DDBJ whole genome shotgun (WGS) entry which is preliminary data.</text>
</comment>
<dbReference type="GO" id="GO:0003700">
    <property type="term" value="F:DNA-binding transcription factor activity"/>
    <property type="evidence" value="ECO:0007669"/>
    <property type="project" value="InterPro"/>
</dbReference>
<organism evidence="2">
    <name type="scientific">marine sediment metagenome</name>
    <dbReference type="NCBI Taxonomy" id="412755"/>
    <lineage>
        <taxon>unclassified sequences</taxon>
        <taxon>metagenomes</taxon>
        <taxon>ecological metagenomes</taxon>
    </lineage>
</organism>
<dbReference type="Gene3D" id="1.10.1740.10">
    <property type="match status" value="1"/>
</dbReference>
<dbReference type="AlphaFoldDB" id="A0A0F8YUR0"/>
<reference evidence="2" key="1">
    <citation type="journal article" date="2015" name="Nature">
        <title>Complex archaea that bridge the gap between prokaryotes and eukaryotes.</title>
        <authorList>
            <person name="Spang A."/>
            <person name="Saw J.H."/>
            <person name="Jorgensen S.L."/>
            <person name="Zaremba-Niedzwiedzka K."/>
            <person name="Martijn J."/>
            <person name="Lind A.E."/>
            <person name="van Eijk R."/>
            <person name="Schleper C."/>
            <person name="Guy L."/>
            <person name="Ettema T.J."/>
        </authorList>
    </citation>
    <scope>NUCLEOTIDE SEQUENCE</scope>
</reference>
<dbReference type="SUPFAM" id="SSF88946">
    <property type="entry name" value="Sigma2 domain of RNA polymerase sigma factors"/>
    <property type="match status" value="1"/>
</dbReference>
<proteinExistence type="predicted"/>
<dbReference type="InterPro" id="IPR013325">
    <property type="entry name" value="RNA_pol_sigma_r2"/>
</dbReference>
<evidence type="ECO:0000313" key="2">
    <source>
        <dbReference type="EMBL" id="KKK85213.1"/>
    </source>
</evidence>
<protein>
    <recommendedName>
        <fullName evidence="1">RNA polymerase sigma-70 region 2 domain-containing protein</fullName>
    </recommendedName>
</protein>
<dbReference type="EMBL" id="LAZR01051411">
    <property type="protein sequence ID" value="KKK85213.1"/>
    <property type="molecule type" value="Genomic_DNA"/>
</dbReference>
<gene>
    <name evidence="2" type="ORF">LCGC14_2775540</name>
</gene>
<dbReference type="InterPro" id="IPR007627">
    <property type="entry name" value="RNA_pol_sigma70_r2"/>
</dbReference>
<dbReference type="Pfam" id="PF04542">
    <property type="entry name" value="Sigma70_r2"/>
    <property type="match status" value="1"/>
</dbReference>
<evidence type="ECO:0000259" key="1">
    <source>
        <dbReference type="Pfam" id="PF04542"/>
    </source>
</evidence>
<feature type="non-terminal residue" evidence="2">
    <location>
        <position position="72"/>
    </location>
</feature>
<accession>A0A0F8YUR0</accession>
<feature type="domain" description="RNA polymerase sigma-70 region 2" evidence="1">
    <location>
        <begin position="6"/>
        <end position="70"/>
    </location>
</feature>